<name>A0A856MQU7_9CYAN</name>
<dbReference type="KEGG" id="bsen:DP114_31420"/>
<feature type="compositionally biased region" description="Polar residues" evidence="1">
    <location>
        <begin position="506"/>
        <end position="515"/>
    </location>
</feature>
<accession>A0A856MQU7</accession>
<dbReference type="EMBL" id="CP030118">
    <property type="protein sequence ID" value="QDL11807.1"/>
    <property type="molecule type" value="Genomic_DNA"/>
</dbReference>
<feature type="compositionally biased region" description="Basic and acidic residues" evidence="1">
    <location>
        <begin position="516"/>
        <end position="526"/>
    </location>
</feature>
<proteinExistence type="predicted"/>
<dbReference type="AlphaFoldDB" id="A0A856MQU7"/>
<dbReference type="RefSeq" id="WP_169268632.1">
    <property type="nucleotide sequence ID" value="NZ_CAWOXK010000001.1"/>
</dbReference>
<reference evidence="2 3" key="1">
    <citation type="submission" date="2018-06" db="EMBL/GenBank/DDBJ databases">
        <title>Comparative genomics of Brasilonema spp. strains.</title>
        <authorList>
            <person name="Alvarenga D.O."/>
            <person name="Fiore M.F."/>
            <person name="Varani A.M."/>
        </authorList>
    </citation>
    <scope>NUCLEOTIDE SEQUENCE [LARGE SCALE GENOMIC DNA]</scope>
    <source>
        <strain evidence="2 3">CENA114</strain>
    </source>
</reference>
<protein>
    <submittedName>
        <fullName evidence="2">Transposase</fullName>
    </submittedName>
</protein>
<gene>
    <name evidence="2" type="ORF">DP114_31420</name>
</gene>
<evidence type="ECO:0000256" key="1">
    <source>
        <dbReference type="SAM" id="MobiDB-lite"/>
    </source>
</evidence>
<evidence type="ECO:0000313" key="3">
    <source>
        <dbReference type="Proteomes" id="UP000503129"/>
    </source>
</evidence>
<sequence>MARSSTKSFITEVPLKVNSKQESELLARFQAGRQVYNACLNEAMKRLELMRNSESYKVANKISRAKKKERSNTFRKVCEQFRYSEYDLHSFATKTSNAAKWIAQKVDSNTQQKLATRAFKASERVLVGRAREVRYKVPSRFRSMEGKSNKTGIRWKDDCLVWGKLVLQPIIDPSNPVIRHGLESTVKYVRLLWRILNGKRRWYAQLVNEGEPYQKSQNYVVDGLIGLDLNISNIAYVGDDHAGLLPFAELVPTFQKEITELQRKMQRSQRANNSDFFEPNFEAKRGRKTVVNKGKVKKGVKKAKAKWNKSSNYLKAANKKRELERRKAAYAKTQNRRVVNEILRHGKHIKTENVSVRGWQKRYGKAISAKSPGFVQSELLRKAENAGGTVIKFSTQKTALSQTHLDGTRIKKALSQRVHRDVTGISDHHRDLFSAFLSRYVSQDALILQDAQDEYLGAAAFGGKLPPKTCLLEPILLEAYQQRITREQVSKSESTQIDSPSERVSNEPLTTSQVVNKDEKLDGDVA</sequence>
<keyword evidence="3" id="KW-1185">Reference proteome</keyword>
<evidence type="ECO:0000313" key="2">
    <source>
        <dbReference type="EMBL" id="QDL11807.1"/>
    </source>
</evidence>
<feature type="region of interest" description="Disordered" evidence="1">
    <location>
        <begin position="488"/>
        <end position="526"/>
    </location>
</feature>
<dbReference type="Proteomes" id="UP000503129">
    <property type="component" value="Chromosome"/>
</dbReference>
<organism evidence="2 3">
    <name type="scientific">Brasilonema sennae CENA114</name>
    <dbReference type="NCBI Taxonomy" id="415709"/>
    <lineage>
        <taxon>Bacteria</taxon>
        <taxon>Bacillati</taxon>
        <taxon>Cyanobacteriota</taxon>
        <taxon>Cyanophyceae</taxon>
        <taxon>Nostocales</taxon>
        <taxon>Scytonemataceae</taxon>
        <taxon>Brasilonema</taxon>
        <taxon>Bromeliae group (in: Brasilonema)</taxon>
    </lineage>
</organism>